<dbReference type="AlphaFoldDB" id="A0A0E3LUS1"/>
<dbReference type="HOGENOM" id="CLU_138331_0_0_2"/>
<dbReference type="Pfam" id="PF26596">
    <property type="entry name" value="PEF-CTERM_ARCH"/>
    <property type="match status" value="1"/>
</dbReference>
<feature type="domain" description="PEF-CTERM protein sorting" evidence="1">
    <location>
        <begin position="135"/>
        <end position="159"/>
    </location>
</feature>
<dbReference type="InterPro" id="IPR017474">
    <property type="entry name" value="PEF_CTERM_C"/>
</dbReference>
<dbReference type="KEGG" id="mmj:MSMAS_2565"/>
<dbReference type="Proteomes" id="UP000033097">
    <property type="component" value="Chromosome"/>
</dbReference>
<gene>
    <name evidence="2" type="ORF">MSMAS_2565</name>
</gene>
<name>A0A0E3LUS1_METMZ</name>
<evidence type="ECO:0000313" key="2">
    <source>
        <dbReference type="EMBL" id="AKB65761.1"/>
    </source>
</evidence>
<proteinExistence type="predicted"/>
<sequence>MIVCIAGPAGASNTVLTPDDVTITPDGDSVASVATSIRINTQGTYHVTLTATDGLFAYLESSSPVAVGSSGNWASSGTSLSSSSFTSGVETYSGTLYIKGTKPGTVTVTTYSESTGDSTTKSYSVYSAESVNVSVPEFPTVALPVAALIGLVFVFGRKKEEL</sequence>
<reference evidence="2 3" key="1">
    <citation type="submission" date="2014-07" db="EMBL/GenBank/DDBJ databases">
        <title>Methanogenic archaea and the global carbon cycle.</title>
        <authorList>
            <person name="Henriksen J.R."/>
            <person name="Luke J."/>
            <person name="Reinhart S."/>
            <person name="Benedict M.N."/>
            <person name="Youngblut N.D."/>
            <person name="Metcalf M.E."/>
            <person name="Whitaker R.J."/>
            <person name="Metcalf W.W."/>
        </authorList>
    </citation>
    <scope>NUCLEOTIDE SEQUENCE [LARGE SCALE GENOMIC DNA]</scope>
    <source>
        <strain evidence="2 3">S-6</strain>
    </source>
</reference>
<organism evidence="2 3">
    <name type="scientific">Methanosarcina mazei S-6</name>
    <dbReference type="NCBI Taxonomy" id="213585"/>
    <lineage>
        <taxon>Archaea</taxon>
        <taxon>Methanobacteriati</taxon>
        <taxon>Methanobacteriota</taxon>
        <taxon>Stenosarchaea group</taxon>
        <taxon>Methanomicrobia</taxon>
        <taxon>Methanosarcinales</taxon>
        <taxon>Methanosarcinaceae</taxon>
        <taxon>Methanosarcina</taxon>
    </lineage>
</organism>
<dbReference type="NCBIfam" id="TIGR03024">
    <property type="entry name" value="arch_PEF_CTERM"/>
    <property type="match status" value="1"/>
</dbReference>
<protein>
    <recommendedName>
        <fullName evidence="1">PEF-CTERM protein sorting domain-containing protein</fullName>
    </recommendedName>
</protein>
<dbReference type="PATRIC" id="fig|213585.10.peg.3238"/>
<evidence type="ECO:0000259" key="1">
    <source>
        <dbReference type="Pfam" id="PF26596"/>
    </source>
</evidence>
<accession>A0A0E3LUS1</accession>
<evidence type="ECO:0000313" key="3">
    <source>
        <dbReference type="Proteomes" id="UP000033097"/>
    </source>
</evidence>
<dbReference type="EMBL" id="CP009512">
    <property type="protein sequence ID" value="AKB65761.1"/>
    <property type="molecule type" value="Genomic_DNA"/>
</dbReference>